<accession>A0AA38KXA8</accession>
<sequence length="127" mass="14620">MYYVYSRRIGINNRYFGYTRSYADYAIIIHVYTSYFLTKFTRHVQVQLGLGVVMMQLKEKKYGIRYAWQWFSFGPAFLIGANSLANNLGSQSLANNRGSHLAPPSSLLQMFMQLNSVSPQSSNDDHE</sequence>
<comment type="caution">
    <text evidence="1">The sequence shown here is derived from an EMBL/GenBank/DDBJ whole genome shotgun (WGS) entry which is preliminary data.</text>
</comment>
<dbReference type="EMBL" id="MU793532">
    <property type="protein sequence ID" value="KAJ3781703.1"/>
    <property type="molecule type" value="Genomic_DNA"/>
</dbReference>
<reference evidence="1" key="1">
    <citation type="submission" date="2022-08" db="EMBL/GenBank/DDBJ databases">
        <authorList>
            <consortium name="DOE Joint Genome Institute"/>
            <person name="Min B."/>
            <person name="Riley R."/>
            <person name="Sierra-Patev S."/>
            <person name="Naranjo-Ortiz M."/>
            <person name="Looney B."/>
            <person name="Konkel Z."/>
            <person name="Slot J.C."/>
            <person name="Sakamoto Y."/>
            <person name="Steenwyk J.L."/>
            <person name="Rokas A."/>
            <person name="Carro J."/>
            <person name="Camarero S."/>
            <person name="Ferreira P."/>
            <person name="Molpeceres G."/>
            <person name="Ruiz-Duenas F.J."/>
            <person name="Serrano A."/>
            <person name="Henrissat B."/>
            <person name="Drula E."/>
            <person name="Hughes K.W."/>
            <person name="Mata J.L."/>
            <person name="Ishikawa N.K."/>
            <person name="Vargas-Isla R."/>
            <person name="Ushijima S."/>
            <person name="Smith C.A."/>
            <person name="Ahrendt S."/>
            <person name="Andreopoulos W."/>
            <person name="He G."/>
            <person name="Labutti K."/>
            <person name="Lipzen A."/>
            <person name="Ng V."/>
            <person name="Sandor L."/>
            <person name="Barry K."/>
            <person name="Martinez A.T."/>
            <person name="Xiao Y."/>
            <person name="Gibbons J.G."/>
            <person name="Terashima K."/>
            <person name="Hibbett D.S."/>
            <person name="Grigoriev I.V."/>
        </authorList>
    </citation>
    <scope>NUCLEOTIDE SEQUENCE</scope>
    <source>
        <strain evidence="1">TFB10291</strain>
    </source>
</reference>
<organism evidence="1 2">
    <name type="scientific">Lentinula aff. detonsa</name>
    <dbReference type="NCBI Taxonomy" id="2804958"/>
    <lineage>
        <taxon>Eukaryota</taxon>
        <taxon>Fungi</taxon>
        <taxon>Dikarya</taxon>
        <taxon>Basidiomycota</taxon>
        <taxon>Agaricomycotina</taxon>
        <taxon>Agaricomycetes</taxon>
        <taxon>Agaricomycetidae</taxon>
        <taxon>Agaricales</taxon>
        <taxon>Marasmiineae</taxon>
        <taxon>Omphalotaceae</taxon>
        <taxon>Lentinula</taxon>
    </lineage>
</organism>
<gene>
    <name evidence="1" type="ORF">GGU10DRAFT_336155</name>
</gene>
<evidence type="ECO:0000313" key="1">
    <source>
        <dbReference type="EMBL" id="KAJ3781703.1"/>
    </source>
</evidence>
<evidence type="ECO:0000313" key="2">
    <source>
        <dbReference type="Proteomes" id="UP001163798"/>
    </source>
</evidence>
<name>A0AA38KXA8_9AGAR</name>
<proteinExistence type="predicted"/>
<protein>
    <submittedName>
        <fullName evidence="1">Uncharacterized protein</fullName>
    </submittedName>
</protein>
<keyword evidence="2" id="KW-1185">Reference proteome</keyword>
<dbReference type="Proteomes" id="UP001163798">
    <property type="component" value="Unassembled WGS sequence"/>
</dbReference>
<dbReference type="AlphaFoldDB" id="A0AA38KXA8"/>